<reference evidence="3 4" key="1">
    <citation type="submission" date="2021-02" db="EMBL/GenBank/DDBJ databases">
        <title>Plant Genome Project.</title>
        <authorList>
            <person name="Zhang R.-G."/>
        </authorList>
    </citation>
    <scope>NUCLEOTIDE SEQUENCE [LARGE SCALE GENOMIC DNA]</scope>
    <source>
        <tissue evidence="3">Leaves</tissue>
    </source>
</reference>
<evidence type="ECO:0000256" key="1">
    <source>
        <dbReference type="SAM" id="SignalP"/>
    </source>
</evidence>
<keyword evidence="4" id="KW-1185">Reference proteome</keyword>
<feature type="chain" id="PRO_5047087945" description="AIR12 DOMON domain-containing protein" evidence="1">
    <location>
        <begin position="30"/>
        <end position="152"/>
    </location>
</feature>
<feature type="signal peptide" evidence="1">
    <location>
        <begin position="1"/>
        <end position="29"/>
    </location>
</feature>
<dbReference type="PANTHER" id="PTHR23130">
    <property type="entry name" value="CYTOCHROME B561 AND DOMON DOMAIN-CONTAINING PROTEIN"/>
    <property type="match status" value="1"/>
</dbReference>
<comment type="caution">
    <text evidence="3">The sequence shown here is derived from an EMBL/GenBank/DDBJ whole genome shotgun (WGS) entry which is preliminary data.</text>
</comment>
<gene>
    <name evidence="3" type="ORF">JRO89_XS02G0226200</name>
</gene>
<evidence type="ECO:0000259" key="2">
    <source>
        <dbReference type="Pfam" id="PF04526"/>
    </source>
</evidence>
<sequence>MNSFLKFMLLASALSHYLSILSSAQSCNAHLFSNLNTYRACSDLAKRWVAWAVNPTGKGMVGSQALIAHQTSAADCLIRAYMAPVTTYNTRLKEGSLSFEVQKISAEFANNEMIIYATFVLPKNVTTVNHVWQDGIAIALANLHDSWNLSKF</sequence>
<evidence type="ECO:0000313" key="4">
    <source>
        <dbReference type="Proteomes" id="UP000827721"/>
    </source>
</evidence>
<dbReference type="EMBL" id="JAFEMO010000002">
    <property type="protein sequence ID" value="KAH7575818.1"/>
    <property type="molecule type" value="Genomic_DNA"/>
</dbReference>
<dbReference type="PROSITE" id="PS51257">
    <property type="entry name" value="PROKAR_LIPOPROTEIN"/>
    <property type="match status" value="1"/>
</dbReference>
<dbReference type="Proteomes" id="UP000827721">
    <property type="component" value="Unassembled WGS sequence"/>
</dbReference>
<dbReference type="InterPro" id="IPR045265">
    <property type="entry name" value="AIR12_DOMON"/>
</dbReference>
<proteinExistence type="predicted"/>
<accession>A0ABQ8IGS9</accession>
<evidence type="ECO:0000313" key="3">
    <source>
        <dbReference type="EMBL" id="KAH7575818.1"/>
    </source>
</evidence>
<dbReference type="Pfam" id="PF04526">
    <property type="entry name" value="DUF568"/>
    <property type="match status" value="1"/>
</dbReference>
<protein>
    <recommendedName>
        <fullName evidence="2">AIR12 DOMON domain-containing protein</fullName>
    </recommendedName>
</protein>
<dbReference type="PANTHER" id="PTHR23130:SF167">
    <property type="entry name" value="CYTOCHROME B561 AND DOMON DOMAIN-CONTAINING PROTEIN"/>
    <property type="match status" value="1"/>
</dbReference>
<feature type="domain" description="AIR12 DOMON" evidence="2">
    <location>
        <begin position="60"/>
        <end position="139"/>
    </location>
</feature>
<organism evidence="3 4">
    <name type="scientific">Xanthoceras sorbifolium</name>
    <dbReference type="NCBI Taxonomy" id="99658"/>
    <lineage>
        <taxon>Eukaryota</taxon>
        <taxon>Viridiplantae</taxon>
        <taxon>Streptophyta</taxon>
        <taxon>Embryophyta</taxon>
        <taxon>Tracheophyta</taxon>
        <taxon>Spermatophyta</taxon>
        <taxon>Magnoliopsida</taxon>
        <taxon>eudicotyledons</taxon>
        <taxon>Gunneridae</taxon>
        <taxon>Pentapetalae</taxon>
        <taxon>rosids</taxon>
        <taxon>malvids</taxon>
        <taxon>Sapindales</taxon>
        <taxon>Sapindaceae</taxon>
        <taxon>Xanthoceroideae</taxon>
        <taxon>Xanthoceras</taxon>
    </lineage>
</organism>
<keyword evidence="1" id="KW-0732">Signal</keyword>
<name>A0ABQ8IGS9_9ROSI</name>